<evidence type="ECO:0000313" key="2">
    <source>
        <dbReference type="Proteomes" id="UP001143856"/>
    </source>
</evidence>
<gene>
    <name evidence="1" type="ORF">NUW58_g6844</name>
</gene>
<dbReference type="EMBL" id="JAPDGR010001636">
    <property type="protein sequence ID" value="KAJ2980813.1"/>
    <property type="molecule type" value="Genomic_DNA"/>
</dbReference>
<organism evidence="1 2">
    <name type="scientific">Xylaria curta</name>
    <dbReference type="NCBI Taxonomy" id="42375"/>
    <lineage>
        <taxon>Eukaryota</taxon>
        <taxon>Fungi</taxon>
        <taxon>Dikarya</taxon>
        <taxon>Ascomycota</taxon>
        <taxon>Pezizomycotina</taxon>
        <taxon>Sordariomycetes</taxon>
        <taxon>Xylariomycetidae</taxon>
        <taxon>Xylariales</taxon>
        <taxon>Xylariaceae</taxon>
        <taxon>Xylaria</taxon>
    </lineage>
</organism>
<keyword evidence="2" id="KW-1185">Reference proteome</keyword>
<protein>
    <submittedName>
        <fullName evidence="1">Uncharacterized protein</fullName>
    </submittedName>
</protein>
<name>A0ACC1NPS7_9PEZI</name>
<dbReference type="Proteomes" id="UP001143856">
    <property type="component" value="Unassembled WGS sequence"/>
</dbReference>
<accession>A0ACC1NPS7</accession>
<comment type="caution">
    <text evidence="1">The sequence shown here is derived from an EMBL/GenBank/DDBJ whole genome shotgun (WGS) entry which is preliminary data.</text>
</comment>
<sequence length="147" mass="16881">METLDAIQARHRKEQRDLQSRITSKKKNATKKTRKGVNEECAALERDLKERQGQEIAALNGEGDVEEQEEEGEEEPNGVGQKGDEQSTETRNGIAVDMNGITDRPQKRLHRYKVKGGRNGTARKNAWRGVPPSKKQRPKRRRRRRRA</sequence>
<proteinExistence type="predicted"/>
<evidence type="ECO:0000313" key="1">
    <source>
        <dbReference type="EMBL" id="KAJ2980813.1"/>
    </source>
</evidence>
<reference evidence="1" key="1">
    <citation type="submission" date="2022-10" db="EMBL/GenBank/DDBJ databases">
        <title>Genome Sequence of Xylaria curta.</title>
        <authorList>
            <person name="Buettner E."/>
        </authorList>
    </citation>
    <scope>NUCLEOTIDE SEQUENCE</scope>
    <source>
        <strain evidence="1">Babe10</strain>
    </source>
</reference>